<sequence>MGFNVHSLFGGSSTVNLPESYERENYLEIESYIERFYSDFDNTMVEFSQMNSEIDLVQEEIPRHYFNEIVSEKGVDNCCILEAGALTDDQFPNFP</sequence>
<evidence type="ECO:0000313" key="1">
    <source>
        <dbReference type="EMBL" id="OMJ22460.1"/>
    </source>
</evidence>
<dbReference type="OrthoDB" id="10255285at2759"/>
<gene>
    <name evidence="1" type="ORF">AYI70_g2863</name>
</gene>
<comment type="caution">
    <text evidence="1">The sequence shown here is derived from an EMBL/GenBank/DDBJ whole genome shotgun (WGS) entry which is preliminary data.</text>
</comment>
<dbReference type="Proteomes" id="UP000187283">
    <property type="component" value="Unassembled WGS sequence"/>
</dbReference>
<keyword evidence="2" id="KW-1185">Reference proteome</keyword>
<reference evidence="1 2" key="1">
    <citation type="submission" date="2017-01" db="EMBL/GenBank/DDBJ databases">
        <authorList>
            <person name="Mah S.A."/>
            <person name="Swanson W.J."/>
            <person name="Moy G.W."/>
            <person name="Vacquier V.D."/>
        </authorList>
    </citation>
    <scope>NUCLEOTIDE SEQUENCE [LARGE SCALE GENOMIC DNA]</scope>
    <source>
        <strain evidence="1 2">GSMNP</strain>
    </source>
</reference>
<dbReference type="EMBL" id="LSSN01000761">
    <property type="protein sequence ID" value="OMJ22460.1"/>
    <property type="molecule type" value="Genomic_DNA"/>
</dbReference>
<accession>A0A1R1Y6H2</accession>
<organism evidence="1 2">
    <name type="scientific">Smittium culicis</name>
    <dbReference type="NCBI Taxonomy" id="133412"/>
    <lineage>
        <taxon>Eukaryota</taxon>
        <taxon>Fungi</taxon>
        <taxon>Fungi incertae sedis</taxon>
        <taxon>Zoopagomycota</taxon>
        <taxon>Kickxellomycotina</taxon>
        <taxon>Harpellomycetes</taxon>
        <taxon>Harpellales</taxon>
        <taxon>Legeriomycetaceae</taxon>
        <taxon>Smittium</taxon>
    </lineage>
</organism>
<dbReference type="AlphaFoldDB" id="A0A1R1Y6H2"/>
<evidence type="ECO:0000313" key="2">
    <source>
        <dbReference type="Proteomes" id="UP000187283"/>
    </source>
</evidence>
<proteinExistence type="predicted"/>
<protein>
    <submittedName>
        <fullName evidence="1">Uncharacterized protein</fullName>
    </submittedName>
</protein>
<name>A0A1R1Y6H2_9FUNG</name>